<feature type="transmembrane region" description="Helical" evidence="5">
    <location>
        <begin position="20"/>
        <end position="42"/>
    </location>
</feature>
<dbReference type="Proteomes" id="UP000287910">
    <property type="component" value="Unassembled WGS sequence"/>
</dbReference>
<dbReference type="GO" id="GO:0140359">
    <property type="term" value="F:ABC-type transporter activity"/>
    <property type="evidence" value="ECO:0007669"/>
    <property type="project" value="InterPro"/>
</dbReference>
<evidence type="ECO:0000313" key="7">
    <source>
        <dbReference type="EMBL" id="RUL56985.1"/>
    </source>
</evidence>
<evidence type="ECO:0000259" key="6">
    <source>
        <dbReference type="Pfam" id="PF12698"/>
    </source>
</evidence>
<keyword evidence="2 5" id="KW-0812">Transmembrane</keyword>
<evidence type="ECO:0000256" key="4">
    <source>
        <dbReference type="ARBA" id="ARBA00023136"/>
    </source>
</evidence>
<feature type="transmembrane region" description="Helical" evidence="5">
    <location>
        <begin position="335"/>
        <end position="354"/>
    </location>
</feature>
<feature type="transmembrane region" description="Helical" evidence="5">
    <location>
        <begin position="393"/>
        <end position="411"/>
    </location>
</feature>
<evidence type="ECO:0000256" key="1">
    <source>
        <dbReference type="ARBA" id="ARBA00004141"/>
    </source>
</evidence>
<keyword evidence="3 5" id="KW-1133">Transmembrane helix</keyword>
<dbReference type="Pfam" id="PF12698">
    <property type="entry name" value="ABC2_membrane_3"/>
    <property type="match status" value="1"/>
</dbReference>
<gene>
    <name evidence="7" type="ORF">EK386_00770</name>
</gene>
<reference evidence="7 8" key="1">
    <citation type="submission" date="2018-12" db="EMBL/GenBank/DDBJ databases">
        <title>Lysinibacillus antri sp. nov., isolated from a cave soil.</title>
        <authorList>
            <person name="Narsing Rao M.P."/>
            <person name="Zhang H."/>
            <person name="Dong Z.-Y."/>
            <person name="Niu X.-K."/>
            <person name="Zhang K."/>
            <person name="Fang B.-Z."/>
            <person name="Kang Y.-Q."/>
            <person name="Xiao M."/>
            <person name="Li W.-J."/>
        </authorList>
    </citation>
    <scope>NUCLEOTIDE SEQUENCE [LARGE SCALE GENOMIC DNA]</scope>
    <source>
        <strain evidence="7 8">SYSU K30002</strain>
    </source>
</reference>
<dbReference type="InterPro" id="IPR052902">
    <property type="entry name" value="ABC-2_transporter"/>
</dbReference>
<keyword evidence="4 5" id="KW-0472">Membrane</keyword>
<feature type="domain" description="ABC-2 type transporter transmembrane" evidence="6">
    <location>
        <begin position="20"/>
        <end position="408"/>
    </location>
</feature>
<evidence type="ECO:0000256" key="5">
    <source>
        <dbReference type="SAM" id="Phobius"/>
    </source>
</evidence>
<feature type="transmembrane region" description="Helical" evidence="5">
    <location>
        <begin position="298"/>
        <end position="323"/>
    </location>
</feature>
<feature type="transmembrane region" description="Helical" evidence="5">
    <location>
        <begin position="266"/>
        <end position="292"/>
    </location>
</feature>
<accession>A0A432LGA9</accession>
<dbReference type="RefSeq" id="WP_126657100.1">
    <property type="nucleotide sequence ID" value="NZ_RYYR01000001.1"/>
</dbReference>
<evidence type="ECO:0000256" key="3">
    <source>
        <dbReference type="ARBA" id="ARBA00022989"/>
    </source>
</evidence>
<comment type="subcellular location">
    <subcellularLocation>
        <location evidence="1">Membrane</location>
        <topology evidence="1">Multi-pass membrane protein</topology>
    </subcellularLocation>
</comment>
<comment type="caution">
    <text evidence="7">The sequence shown here is derived from an EMBL/GenBank/DDBJ whole genome shotgun (WGS) entry which is preliminary data.</text>
</comment>
<sequence>MFLALIQKQMKILLRSRSELLMLFVMPIILITILSFALGSLMEGNSEMTKVELAIVLHDNEEEQLNEFRKVASETFPINDEMEKQMKQMLPISMLLEQLTKSEEMKEFIHVTELKPNEFENARKSEEFSAIIEVPEHFTVNFLTSIFMEGDQPAFNVYVNESEPITSTVVKNILDFYQQQYTFFTALAKNGFLSDEMTVPTPEIKSEIQTVDTETKINSSIYYTFSMSVMFILFIAGTIAGQSFLEKNMHIFDRILLARIHPLTYLASMIVSTVVIAFIQVAILFAFAYFAFGISLNQWGLTILLTLLLAIVVGGITALLSSINYRSNSANASNIFSNALVSILALLGGSFFNISGLSPVLGKIGMWTPNGAALDGYLKLAQNGSLSDIQHNLMNLAVMAIVLIVCAVLLFPKRGGIA</sequence>
<name>A0A432LGA9_9BACI</name>
<protein>
    <submittedName>
        <fullName evidence="7">ABC transporter permease</fullName>
    </submittedName>
</protein>
<keyword evidence="8" id="KW-1185">Reference proteome</keyword>
<dbReference type="InterPro" id="IPR013525">
    <property type="entry name" value="ABC2_TM"/>
</dbReference>
<proteinExistence type="predicted"/>
<feature type="transmembrane region" description="Helical" evidence="5">
    <location>
        <begin position="221"/>
        <end position="245"/>
    </location>
</feature>
<dbReference type="AlphaFoldDB" id="A0A432LGA9"/>
<dbReference type="EMBL" id="RYYR01000001">
    <property type="protein sequence ID" value="RUL56985.1"/>
    <property type="molecule type" value="Genomic_DNA"/>
</dbReference>
<organism evidence="7 8">
    <name type="scientific">Lysinibacillus antri</name>
    <dbReference type="NCBI Taxonomy" id="2498145"/>
    <lineage>
        <taxon>Bacteria</taxon>
        <taxon>Bacillati</taxon>
        <taxon>Bacillota</taxon>
        <taxon>Bacilli</taxon>
        <taxon>Bacillales</taxon>
        <taxon>Bacillaceae</taxon>
        <taxon>Lysinibacillus</taxon>
    </lineage>
</organism>
<evidence type="ECO:0000256" key="2">
    <source>
        <dbReference type="ARBA" id="ARBA00022692"/>
    </source>
</evidence>
<dbReference type="GO" id="GO:0016020">
    <property type="term" value="C:membrane"/>
    <property type="evidence" value="ECO:0007669"/>
    <property type="project" value="UniProtKB-SubCell"/>
</dbReference>
<evidence type="ECO:0000313" key="8">
    <source>
        <dbReference type="Proteomes" id="UP000287910"/>
    </source>
</evidence>
<dbReference type="PANTHER" id="PTHR43027">
    <property type="entry name" value="DOXORUBICIN RESISTANCE ABC TRANSPORTER PERMEASE PROTEIN DRRC-RELATED"/>
    <property type="match status" value="1"/>
</dbReference>
<dbReference type="PANTHER" id="PTHR43027:SF1">
    <property type="entry name" value="DOXORUBICIN RESISTANCE ABC TRANSPORTER PERMEASE PROTEIN DRRC-RELATED"/>
    <property type="match status" value="1"/>
</dbReference>